<dbReference type="Gene3D" id="1.10.1760.20">
    <property type="match status" value="1"/>
</dbReference>
<feature type="transmembrane region" description="Helical" evidence="1">
    <location>
        <begin position="31"/>
        <end position="53"/>
    </location>
</feature>
<keyword evidence="1" id="KW-1133">Transmembrane helix</keyword>
<evidence type="ECO:0000313" key="3">
    <source>
        <dbReference type="Proteomes" id="UP000002365"/>
    </source>
</evidence>
<evidence type="ECO:0000313" key="2">
    <source>
        <dbReference type="EMBL" id="ADF39369.1"/>
    </source>
</evidence>
<dbReference type="EMBL" id="CP001982">
    <property type="protein sequence ID" value="ADF39369.1"/>
    <property type="molecule type" value="Genomic_DNA"/>
</dbReference>
<keyword evidence="1" id="KW-0472">Membrane</keyword>
<proteinExistence type="predicted"/>
<keyword evidence="1" id="KW-0812">Transmembrane</keyword>
<gene>
    <name evidence="2" type="ordered locus">BMD_2524</name>
</gene>
<protein>
    <submittedName>
        <fullName evidence="2">Uncharacterized protein</fullName>
    </submittedName>
</protein>
<dbReference type="KEGG" id="bmd:BMD_2524"/>
<sequence>MNKALPLQAKIEIAIFAALALLLDLLPSIKIATAVSISFSMVPIFIMCFRWGGKRRGSIWSIMGAVAVGNRNGLYFNSATNVY</sequence>
<dbReference type="HOGENOM" id="CLU_2535630_0_0_9"/>
<evidence type="ECO:0000256" key="1">
    <source>
        <dbReference type="SAM" id="Phobius"/>
    </source>
</evidence>
<name>D5DET7_PRIM3</name>
<dbReference type="GO" id="GO:0005886">
    <property type="term" value="C:plasma membrane"/>
    <property type="evidence" value="ECO:0007669"/>
    <property type="project" value="InterPro"/>
</dbReference>
<dbReference type="GO" id="GO:0015234">
    <property type="term" value="F:thiamine transmembrane transporter activity"/>
    <property type="evidence" value="ECO:0007669"/>
    <property type="project" value="InterPro"/>
</dbReference>
<reference evidence="2 3" key="1">
    <citation type="journal article" date="2011" name="J. Bacteriol.">
        <title>Genome sequences of the biotechnologically important Bacillus megaterium strains QM B1551 and DSM319.</title>
        <authorList>
            <person name="Eppinger M."/>
            <person name="Bunk B."/>
            <person name="Johns M.A."/>
            <person name="Edirisinghe J.N."/>
            <person name="Kutumbaka K.K."/>
            <person name="Koenig S.S."/>
            <person name="Huot Creasy H."/>
            <person name="Rosovitz M.J."/>
            <person name="Riley D.R."/>
            <person name="Daugherty S."/>
            <person name="Martin M."/>
            <person name="Elbourne L.D."/>
            <person name="Paulsen I."/>
            <person name="Biedendieck R."/>
            <person name="Braun C."/>
            <person name="Grayburn S."/>
            <person name="Dhingra S."/>
            <person name="Lukyanchuk V."/>
            <person name="Ball B."/>
            <person name="Ul-Qamar R."/>
            <person name="Seibel J."/>
            <person name="Bremer E."/>
            <person name="Jahn D."/>
            <person name="Ravel J."/>
            <person name="Vary P.S."/>
        </authorList>
    </citation>
    <scope>NUCLEOTIDE SEQUENCE [LARGE SCALE GENOMIC DNA]</scope>
    <source>
        <strain evidence="3">DSM 319 / IMG 1521</strain>
    </source>
</reference>
<dbReference type="AlphaFoldDB" id="D5DET7"/>
<dbReference type="InterPro" id="IPR012651">
    <property type="entry name" value="Thia_Transptr_ThiT"/>
</dbReference>
<dbReference type="Proteomes" id="UP000002365">
    <property type="component" value="Chromosome"/>
</dbReference>
<accession>D5DET7</accession>
<dbReference type="Pfam" id="PF09515">
    <property type="entry name" value="Thia_YuaJ"/>
    <property type="match status" value="1"/>
</dbReference>
<organism evidence="2 3">
    <name type="scientific">Priestia megaterium (strain DSM 319 / IMG 1521)</name>
    <name type="common">Bacillus megaterium</name>
    <dbReference type="NCBI Taxonomy" id="592022"/>
    <lineage>
        <taxon>Bacteria</taxon>
        <taxon>Bacillati</taxon>
        <taxon>Bacillota</taxon>
        <taxon>Bacilli</taxon>
        <taxon>Bacillales</taxon>
        <taxon>Bacillaceae</taxon>
        <taxon>Priestia</taxon>
    </lineage>
</organism>